<name>A0AAV8SZR0_9ROSI</name>
<accession>A0AAV8SZR0</accession>
<keyword evidence="1" id="KW-0812">Transmembrane</keyword>
<dbReference type="Proteomes" id="UP001159364">
    <property type="component" value="Linkage Group LG07"/>
</dbReference>
<comment type="caution">
    <text evidence="2">The sequence shown here is derived from an EMBL/GenBank/DDBJ whole genome shotgun (WGS) entry which is preliminary data.</text>
</comment>
<sequence length="138" mass="15398">MLTAASDAASWVCMRRERCLFLLLCSPILLPFLCATFPILCVAELCLRLLGRHRKKDALLDGEREEEEGVRRCEEGLCGCDQTAGEEGSKVGLLQRYLEDQLRLVGSIYECGDDDDEDHKFDGDDDPGTDTQIALLLD</sequence>
<keyword evidence="1" id="KW-1133">Transmembrane helix</keyword>
<dbReference type="PANTHER" id="PTHR36322:SF3">
    <property type="entry name" value="TRANSMEMBRANE PROTEIN"/>
    <property type="match status" value="1"/>
</dbReference>
<evidence type="ECO:0000313" key="3">
    <source>
        <dbReference type="Proteomes" id="UP001159364"/>
    </source>
</evidence>
<keyword evidence="3" id="KW-1185">Reference proteome</keyword>
<reference evidence="2 3" key="1">
    <citation type="submission" date="2021-09" db="EMBL/GenBank/DDBJ databases">
        <title>Genomic insights and catalytic innovation underlie evolution of tropane alkaloids biosynthesis.</title>
        <authorList>
            <person name="Wang Y.-J."/>
            <person name="Tian T."/>
            <person name="Huang J.-P."/>
            <person name="Huang S.-X."/>
        </authorList>
    </citation>
    <scope>NUCLEOTIDE SEQUENCE [LARGE SCALE GENOMIC DNA]</scope>
    <source>
        <strain evidence="2">KIB-2018</strain>
        <tissue evidence="2">Leaf</tissue>
    </source>
</reference>
<dbReference type="AlphaFoldDB" id="A0AAV8SZR0"/>
<organism evidence="2 3">
    <name type="scientific">Erythroxylum novogranatense</name>
    <dbReference type="NCBI Taxonomy" id="1862640"/>
    <lineage>
        <taxon>Eukaryota</taxon>
        <taxon>Viridiplantae</taxon>
        <taxon>Streptophyta</taxon>
        <taxon>Embryophyta</taxon>
        <taxon>Tracheophyta</taxon>
        <taxon>Spermatophyta</taxon>
        <taxon>Magnoliopsida</taxon>
        <taxon>eudicotyledons</taxon>
        <taxon>Gunneridae</taxon>
        <taxon>Pentapetalae</taxon>
        <taxon>rosids</taxon>
        <taxon>fabids</taxon>
        <taxon>Malpighiales</taxon>
        <taxon>Erythroxylaceae</taxon>
        <taxon>Erythroxylum</taxon>
    </lineage>
</organism>
<keyword evidence="1" id="KW-0472">Membrane</keyword>
<dbReference type="PANTHER" id="PTHR36322">
    <property type="entry name" value="TRANSMEMBRANE PROTEIN"/>
    <property type="match status" value="1"/>
</dbReference>
<evidence type="ECO:0000313" key="2">
    <source>
        <dbReference type="EMBL" id="KAJ8759488.1"/>
    </source>
</evidence>
<gene>
    <name evidence="2" type="ORF">K2173_007101</name>
</gene>
<protein>
    <submittedName>
        <fullName evidence="2">Uncharacterized protein</fullName>
    </submittedName>
</protein>
<proteinExistence type="predicted"/>
<feature type="transmembrane region" description="Helical" evidence="1">
    <location>
        <begin position="20"/>
        <end position="47"/>
    </location>
</feature>
<evidence type="ECO:0000256" key="1">
    <source>
        <dbReference type="SAM" id="Phobius"/>
    </source>
</evidence>
<dbReference type="EMBL" id="JAIWQS010000007">
    <property type="protein sequence ID" value="KAJ8759488.1"/>
    <property type="molecule type" value="Genomic_DNA"/>
</dbReference>